<keyword evidence="2" id="KW-1185">Reference proteome</keyword>
<dbReference type="RefSeq" id="WP_153972059.1">
    <property type="nucleotide sequence ID" value="NZ_JACRWE010000002.1"/>
</dbReference>
<reference evidence="1 2" key="1">
    <citation type="submission" date="2020-08" db="EMBL/GenBank/DDBJ databases">
        <authorList>
            <person name="Liu C."/>
            <person name="Sun Q."/>
        </authorList>
    </citation>
    <scope>NUCLEOTIDE SEQUENCE [LARGE SCALE GENOMIC DNA]</scope>
    <source>
        <strain evidence="1 2">NSJ-18</strain>
    </source>
</reference>
<evidence type="ECO:0000313" key="1">
    <source>
        <dbReference type="EMBL" id="MBC5996308.1"/>
    </source>
</evidence>
<protein>
    <submittedName>
        <fullName evidence="1">Sel1 repeat family protein</fullName>
    </submittedName>
</protein>
<accession>A0ABR7JNL0</accession>
<gene>
    <name evidence="1" type="ORF">H8923_05995</name>
</gene>
<dbReference type="InterPro" id="IPR006597">
    <property type="entry name" value="Sel1-like"/>
</dbReference>
<dbReference type="EMBL" id="JACRWE010000002">
    <property type="protein sequence ID" value="MBC5996308.1"/>
    <property type="molecule type" value="Genomic_DNA"/>
</dbReference>
<dbReference type="SUPFAM" id="SSF81901">
    <property type="entry name" value="HCP-like"/>
    <property type="match status" value="1"/>
</dbReference>
<name>A0ABR7JNL0_9FIRM</name>
<organism evidence="1 2">
    <name type="scientific">Romboutsia faecis</name>
    <dbReference type="NCBI Taxonomy" id="2764597"/>
    <lineage>
        <taxon>Bacteria</taxon>
        <taxon>Bacillati</taxon>
        <taxon>Bacillota</taxon>
        <taxon>Clostridia</taxon>
        <taxon>Peptostreptococcales</taxon>
        <taxon>Peptostreptococcaceae</taxon>
        <taxon>Romboutsia</taxon>
    </lineage>
</organism>
<dbReference type="Gene3D" id="1.25.40.10">
    <property type="entry name" value="Tetratricopeptide repeat domain"/>
    <property type="match status" value="1"/>
</dbReference>
<proteinExistence type="predicted"/>
<dbReference type="Proteomes" id="UP000609849">
    <property type="component" value="Unassembled WGS sequence"/>
</dbReference>
<comment type="caution">
    <text evidence="1">The sequence shown here is derived from an EMBL/GenBank/DDBJ whole genome shotgun (WGS) entry which is preliminary data.</text>
</comment>
<evidence type="ECO:0000313" key="2">
    <source>
        <dbReference type="Proteomes" id="UP000609849"/>
    </source>
</evidence>
<dbReference type="InterPro" id="IPR011990">
    <property type="entry name" value="TPR-like_helical_dom_sf"/>
</dbReference>
<sequence>MAINEIFREMFKEQKRKNELEYQKEILRKTLEEQGSMINDYDRAIELLEIENYKEAIPLLTKCADKDNAGAQYELGKILKEGLGTEIDKELAKKYLINSYKNGFKKSGALLREMRYEDIGKQSKIADTEYETVQSDLGYIIDMPKNWIRLESKNKNCFDTVAIDKVDGDVIFNIKMQVFLIEIPENMSFCVDLDRVANNMGCIESVVFNNGHCDGRLICGEGLDGTCNYLFISKGVRGVYDVRVIVDKYLDSSYEKIIDHIIYSFDIVEKL</sequence>
<dbReference type="SMART" id="SM00671">
    <property type="entry name" value="SEL1"/>
    <property type="match status" value="1"/>
</dbReference>